<gene>
    <name evidence="1" type="ORF">EEL30_10810</name>
</gene>
<keyword evidence="2" id="KW-1185">Reference proteome</keyword>
<name>A0A518V703_BRELA</name>
<reference evidence="1 2" key="1">
    <citation type="submission" date="2018-11" db="EMBL/GenBank/DDBJ databases">
        <title>Phylogenetic determinants of toxin gene distribution in genomes of Brevibacillus laterosporus.</title>
        <authorList>
            <person name="Glare T.R."/>
            <person name="Durrant A."/>
            <person name="Berry C."/>
            <person name="Palma L."/>
            <person name="Ormskirk M."/>
            <person name="Cox M.O."/>
        </authorList>
    </citation>
    <scope>NUCLEOTIDE SEQUENCE [LARGE SCALE GENOMIC DNA]</scope>
    <source>
        <strain evidence="1 2">1821L</strain>
    </source>
</reference>
<evidence type="ECO:0000313" key="1">
    <source>
        <dbReference type="EMBL" id="QDX92752.1"/>
    </source>
</evidence>
<organism evidence="1 2">
    <name type="scientific">Brevibacillus laterosporus</name>
    <name type="common">Bacillus laterosporus</name>
    <dbReference type="NCBI Taxonomy" id="1465"/>
    <lineage>
        <taxon>Bacteria</taxon>
        <taxon>Bacillati</taxon>
        <taxon>Bacillota</taxon>
        <taxon>Bacilli</taxon>
        <taxon>Bacillales</taxon>
        <taxon>Paenibacillaceae</taxon>
        <taxon>Brevibacillus</taxon>
    </lineage>
</organism>
<dbReference type="OrthoDB" id="7869153at2"/>
<dbReference type="SUPFAM" id="SSF56059">
    <property type="entry name" value="Glutathione synthetase ATP-binding domain-like"/>
    <property type="match status" value="1"/>
</dbReference>
<accession>A0A518V703</accession>
<proteinExistence type="predicted"/>
<dbReference type="Gene3D" id="3.30.470.20">
    <property type="entry name" value="ATP-grasp fold, B domain"/>
    <property type="match status" value="1"/>
</dbReference>
<dbReference type="EMBL" id="CP033464">
    <property type="protein sequence ID" value="QDX92752.1"/>
    <property type="molecule type" value="Genomic_DNA"/>
</dbReference>
<dbReference type="InterPro" id="IPR026838">
    <property type="entry name" value="YheC/D"/>
</dbReference>
<dbReference type="Proteomes" id="UP000319432">
    <property type="component" value="Chromosome"/>
</dbReference>
<sequence length="474" mass="53432">MSYVHTTIQASRTIKERSDLQIPLRVMKSLAIPSGVSITVCFGAAQAQASVSGVDHASCVTMCPSLVRTLHIPISTKFLMRYDSQQQTLYFGPFLGILLTSYQQGHPQEPFGHLSSFLNEMVDTFNQKGGFACVFSIDDVDWENKTVRALIRQKGLWQNSPLPLPHSIYNRLSSRQREQSEKVVDFVGRCKLLEIPFFNERFLNKWHVHKALRNDETVSSYLPETMLFSQNGELSTMLETHRILYAKPANGSMGKGIFRVMKESNHYGVRYVSRQKVAALKQKNLDSLQKFLKKRCKGKSYVLQQGLTLIGIGSNPTDFRVLVQKNRRGIWAATSIVARTGQNSIVSNVARGGSMMSAKQALQTCGPWKSNNKPTISTLRKVALLIAKRLEYSLQGEYAEFGIDLGIDVDGQIWLLEVNSKPSKGITSLQVKENETAPRRPRPSVRRLVDYSAFLNGFDEPIRQTDTSHKKKKR</sequence>
<dbReference type="Pfam" id="PF14398">
    <property type="entry name" value="ATPgrasp_YheCD"/>
    <property type="match status" value="1"/>
</dbReference>
<evidence type="ECO:0000313" key="2">
    <source>
        <dbReference type="Proteomes" id="UP000319432"/>
    </source>
</evidence>
<protein>
    <submittedName>
        <fullName evidence="1">YheC/YheD family protein</fullName>
    </submittedName>
</protein>
<dbReference type="AlphaFoldDB" id="A0A518V703"/>